<proteinExistence type="inferred from homology"/>
<dbReference type="HAMAP" id="MF_02220">
    <property type="entry name" value="XylB"/>
    <property type="match status" value="1"/>
</dbReference>
<dbReference type="RefSeq" id="WP_183852855.1">
    <property type="nucleotide sequence ID" value="NZ_JACHOO010000002.1"/>
</dbReference>
<dbReference type="InterPro" id="IPR006000">
    <property type="entry name" value="Xylulokinase"/>
</dbReference>
<comment type="similarity">
    <text evidence="1 8 9">Belongs to the FGGY kinase family.</text>
</comment>
<dbReference type="InterPro" id="IPR050406">
    <property type="entry name" value="FGGY_Carb_Kinase"/>
</dbReference>
<evidence type="ECO:0000256" key="6">
    <source>
        <dbReference type="ARBA" id="ARBA00022840"/>
    </source>
</evidence>
<keyword evidence="14" id="KW-1185">Reference proteome</keyword>
<dbReference type="InterPro" id="IPR018484">
    <property type="entry name" value="FGGY_N"/>
</dbReference>
<dbReference type="InterPro" id="IPR018485">
    <property type="entry name" value="FGGY_C"/>
</dbReference>
<dbReference type="GO" id="GO:0004856">
    <property type="term" value="F:D-xylulokinase activity"/>
    <property type="evidence" value="ECO:0007669"/>
    <property type="project" value="UniProtKB-UniRule"/>
</dbReference>
<keyword evidence="7 8" id="KW-0119">Carbohydrate metabolism</keyword>
<dbReference type="SUPFAM" id="SSF53067">
    <property type="entry name" value="Actin-like ATPase domain"/>
    <property type="match status" value="2"/>
</dbReference>
<evidence type="ECO:0000256" key="7">
    <source>
        <dbReference type="ARBA" id="ARBA00023277"/>
    </source>
</evidence>
<feature type="site" description="Important for activity" evidence="8">
    <location>
        <position position="9"/>
    </location>
</feature>
<dbReference type="GO" id="GO:0042732">
    <property type="term" value="P:D-xylose metabolic process"/>
    <property type="evidence" value="ECO:0007669"/>
    <property type="project" value="UniProtKB-KW"/>
</dbReference>
<keyword evidence="3 8" id="KW-0808">Transferase</keyword>
<dbReference type="Pfam" id="PF00370">
    <property type="entry name" value="FGGY_N"/>
    <property type="match status" value="1"/>
</dbReference>
<protein>
    <recommendedName>
        <fullName evidence="8 10">Xylulose kinase</fullName>
        <shortName evidence="8 10">Xylulokinase</shortName>
        <ecNumber evidence="8 10">2.7.1.17</ecNumber>
    </recommendedName>
</protein>
<dbReference type="Gene3D" id="3.30.420.40">
    <property type="match status" value="2"/>
</dbReference>
<keyword evidence="5 8" id="KW-0418">Kinase</keyword>
<comment type="caution">
    <text evidence="13">The sequence shown here is derived from an EMBL/GenBank/DDBJ whole genome shotgun (WGS) entry which is preliminary data.</text>
</comment>
<keyword evidence="6 8" id="KW-0067">ATP-binding</keyword>
<evidence type="ECO:0000313" key="14">
    <source>
        <dbReference type="Proteomes" id="UP000523821"/>
    </source>
</evidence>
<evidence type="ECO:0000256" key="3">
    <source>
        <dbReference type="ARBA" id="ARBA00022679"/>
    </source>
</evidence>
<evidence type="ECO:0000256" key="1">
    <source>
        <dbReference type="ARBA" id="ARBA00009156"/>
    </source>
</evidence>
<dbReference type="Proteomes" id="UP000523821">
    <property type="component" value="Unassembled WGS sequence"/>
</dbReference>
<evidence type="ECO:0000256" key="8">
    <source>
        <dbReference type="HAMAP-Rule" id="MF_02220"/>
    </source>
</evidence>
<dbReference type="PANTHER" id="PTHR43095:SF6">
    <property type="entry name" value="XYLULOSE KINASE"/>
    <property type="match status" value="1"/>
</dbReference>
<feature type="domain" description="Carbohydrate kinase FGGY N-terminal" evidence="11">
    <location>
        <begin position="5"/>
        <end position="246"/>
    </location>
</feature>
<sequence>MGGTTLGIDIGTSAIKALLVGPDEAVLAEADVPLAISRPRPLWSEQDPAEWWRGTETAVTRLRAAAPEAFAAVRAIGLSGQMHGAVLLDRSGAVLRPAILWNDGRSHAECAELERRVPGLGAIAGVPAMPGFTAPKLLWVAAHEPAVFAAIDRVLLPKDYVRLQMTGEAVTEMSDAAGTLWLDEAARDWSDAVLAATGLDRTKMGRLVEGSEPSGTLRADVAAAWGLAPGVVVAGGGGDAAAGGIGVGAISEGDAFVSLGTSGQYFVVNESYRPHPAAFVHAFAHALPGRWFQMAAMLNAASCLAWLAPVVGESDIGALLARVEAEKPATPDLLFLPYLAGERTPHNDPYARGVFFGMTPDTTRLDLARAVLEGVAFSFADARDALAAAGTRPERAGAIGGGARSRFWMRIFADVLGIPIVRYAGAEKGPAFGASRLARLALGGTSVEALCRAPAITEVLEPDPAASAAYAPKIERYRALYRALKDQFPPA</sequence>
<dbReference type="PROSITE" id="PS00445">
    <property type="entry name" value="FGGY_KINASES_2"/>
    <property type="match status" value="1"/>
</dbReference>
<comment type="catalytic activity">
    <reaction evidence="8 10">
        <text>D-xylulose + ATP = D-xylulose 5-phosphate + ADP + H(+)</text>
        <dbReference type="Rhea" id="RHEA:10964"/>
        <dbReference type="ChEBI" id="CHEBI:15378"/>
        <dbReference type="ChEBI" id="CHEBI:17140"/>
        <dbReference type="ChEBI" id="CHEBI:30616"/>
        <dbReference type="ChEBI" id="CHEBI:57737"/>
        <dbReference type="ChEBI" id="CHEBI:456216"/>
        <dbReference type="EC" id="2.7.1.17"/>
    </reaction>
</comment>
<evidence type="ECO:0000313" key="13">
    <source>
        <dbReference type="EMBL" id="MBB5751773.1"/>
    </source>
</evidence>
<dbReference type="InterPro" id="IPR043129">
    <property type="entry name" value="ATPase_NBD"/>
</dbReference>
<dbReference type="PIRSF" id="PIRSF000538">
    <property type="entry name" value="GlpK"/>
    <property type="match status" value="1"/>
</dbReference>
<dbReference type="Pfam" id="PF02782">
    <property type="entry name" value="FGGY_C"/>
    <property type="match status" value="1"/>
</dbReference>
<dbReference type="PANTHER" id="PTHR43095">
    <property type="entry name" value="SUGAR KINASE"/>
    <property type="match status" value="1"/>
</dbReference>
<dbReference type="EMBL" id="JACHOO010000002">
    <property type="protein sequence ID" value="MBB5751773.1"/>
    <property type="molecule type" value="Genomic_DNA"/>
</dbReference>
<name>A0A7W9CUH0_9HYPH</name>
<evidence type="ECO:0000256" key="4">
    <source>
        <dbReference type="ARBA" id="ARBA00022741"/>
    </source>
</evidence>
<dbReference type="InterPro" id="IPR018483">
    <property type="entry name" value="Carb_kinase_FGGY_CS"/>
</dbReference>
<feature type="domain" description="Carbohydrate kinase FGGY C-terminal" evidence="12">
    <location>
        <begin position="256"/>
        <end position="441"/>
    </location>
</feature>
<keyword evidence="2 8" id="KW-0859">Xylose metabolism</keyword>
<comment type="function">
    <text evidence="8">Catalyzes the phosphorylation of D-xylulose to D-xylulose 5-phosphate.</text>
</comment>
<feature type="binding site" evidence="8">
    <location>
        <begin position="82"/>
        <end position="83"/>
    </location>
    <ligand>
        <name>substrate</name>
    </ligand>
</feature>
<dbReference type="GO" id="GO:0005524">
    <property type="term" value="F:ATP binding"/>
    <property type="evidence" value="ECO:0007669"/>
    <property type="project" value="UniProtKB-UniRule"/>
</dbReference>
<evidence type="ECO:0000259" key="11">
    <source>
        <dbReference type="Pfam" id="PF00370"/>
    </source>
</evidence>
<dbReference type="EC" id="2.7.1.17" evidence="8 10"/>
<dbReference type="InterPro" id="IPR000577">
    <property type="entry name" value="Carb_kinase_FGGY"/>
</dbReference>
<gene>
    <name evidence="8 10" type="primary">xylB</name>
    <name evidence="13" type="ORF">GGQ63_000825</name>
</gene>
<accession>A0A7W9CUH0</accession>
<reference evidence="13 14" key="1">
    <citation type="submission" date="2020-08" db="EMBL/GenBank/DDBJ databases">
        <title>Genomic Encyclopedia of Type Strains, Phase IV (KMG-IV): sequencing the most valuable type-strain genomes for metagenomic binning, comparative biology and taxonomic classification.</title>
        <authorList>
            <person name="Goeker M."/>
        </authorList>
    </citation>
    <scope>NUCLEOTIDE SEQUENCE [LARGE SCALE GENOMIC DNA]</scope>
    <source>
        <strain evidence="13 14">DSM 16268</strain>
    </source>
</reference>
<evidence type="ECO:0000259" key="12">
    <source>
        <dbReference type="Pfam" id="PF02782"/>
    </source>
</evidence>
<organism evidence="13 14">
    <name type="scientific">Prosthecomicrobium pneumaticum</name>
    <dbReference type="NCBI Taxonomy" id="81895"/>
    <lineage>
        <taxon>Bacteria</taxon>
        <taxon>Pseudomonadati</taxon>
        <taxon>Pseudomonadota</taxon>
        <taxon>Alphaproteobacteria</taxon>
        <taxon>Hyphomicrobiales</taxon>
        <taxon>Kaistiaceae</taxon>
        <taxon>Prosthecomicrobium</taxon>
    </lineage>
</organism>
<evidence type="ECO:0000256" key="9">
    <source>
        <dbReference type="RuleBase" id="RU003733"/>
    </source>
</evidence>
<evidence type="ECO:0000256" key="10">
    <source>
        <dbReference type="RuleBase" id="RU364073"/>
    </source>
</evidence>
<evidence type="ECO:0000256" key="5">
    <source>
        <dbReference type="ARBA" id="ARBA00022777"/>
    </source>
</evidence>
<dbReference type="GO" id="GO:0005998">
    <property type="term" value="P:xylulose catabolic process"/>
    <property type="evidence" value="ECO:0007669"/>
    <property type="project" value="UniProtKB-UniRule"/>
</dbReference>
<dbReference type="AlphaFoldDB" id="A0A7W9CUH0"/>
<keyword evidence="4 8" id="KW-0547">Nucleotide-binding</keyword>
<dbReference type="CDD" id="cd07808">
    <property type="entry name" value="ASKHA_NBD_FGGY_EcXK-like"/>
    <property type="match status" value="1"/>
</dbReference>
<evidence type="ECO:0000256" key="2">
    <source>
        <dbReference type="ARBA" id="ARBA00022629"/>
    </source>
</evidence>
<feature type="active site" description="Proton acceptor" evidence="8">
    <location>
        <position position="239"/>
    </location>
</feature>
<dbReference type="NCBIfam" id="TIGR01312">
    <property type="entry name" value="XylB"/>
    <property type="match status" value="1"/>
</dbReference>